<evidence type="ECO:0000256" key="1">
    <source>
        <dbReference type="SAM" id="Phobius"/>
    </source>
</evidence>
<keyword evidence="1" id="KW-1133">Transmembrane helix</keyword>
<feature type="transmembrane region" description="Helical" evidence="1">
    <location>
        <begin position="391"/>
        <end position="411"/>
    </location>
</feature>
<feature type="transmembrane region" description="Helical" evidence="1">
    <location>
        <begin position="348"/>
        <end position="376"/>
    </location>
</feature>
<sequence>MRILAKPFQLLGYAAYITALIFLLDTAVTIDMSLIYGLLSLLLLTAAFLVISIPNKLIILLLTGSASFIFIQEGTGPREAAEAFGTNANILALFLLIPLAGTYMSYTGYLTSLKQFIVKRSTVSGSHPYRLSFLLTLSIGFVLNYGSLAIIRQIADESFRSFREKQLTLHMMRAFACCMLWSPYFVNVGLITALFDVSWFSIGLFGMIMALIYALTAAFWLRFTSFSQEQIVENKPEPMGREASILPLLRFGGIFTGLSFLLYYMFDVSMIVIVCTTAVFLPALYALIKKEANGYYAELIKDSSHAFLRLRNELSIFIAAGFFGTAVSATDAGTVISSRLADWTSGSVLLFTVIIIAVTTMFALIGFHPIVIIIGIGSSLNLEALQISPEYASLLLLASWTTATQVSPFAGQILMSSRLMKITPLELSKKNMGFTAAAGTLLVLFLYSLHLTGIL</sequence>
<gene>
    <name evidence="2" type="ORF">C6Y45_05690</name>
</gene>
<protein>
    <submittedName>
        <fullName evidence="2">Uncharacterized protein</fullName>
    </submittedName>
</protein>
<feature type="transmembrane region" description="Helical" evidence="1">
    <location>
        <begin position="244"/>
        <end position="264"/>
    </location>
</feature>
<comment type="caution">
    <text evidence="2">The sequence shown here is derived from an EMBL/GenBank/DDBJ whole genome shotgun (WGS) entry which is preliminary data.</text>
</comment>
<feature type="transmembrane region" description="Helical" evidence="1">
    <location>
        <begin position="12"/>
        <end position="36"/>
    </location>
</feature>
<name>A0A2T4U801_9BACI</name>
<dbReference type="AlphaFoldDB" id="A0A2T4U801"/>
<accession>A0A2T4U801</accession>
<organism evidence="2 3">
    <name type="scientific">Alkalicoccus saliphilus</name>
    <dbReference type="NCBI Taxonomy" id="200989"/>
    <lineage>
        <taxon>Bacteria</taxon>
        <taxon>Bacillati</taxon>
        <taxon>Bacillota</taxon>
        <taxon>Bacilli</taxon>
        <taxon>Bacillales</taxon>
        <taxon>Bacillaceae</taxon>
        <taxon>Alkalicoccus</taxon>
    </lineage>
</organism>
<feature type="transmembrane region" description="Helical" evidence="1">
    <location>
        <begin position="129"/>
        <end position="151"/>
    </location>
</feature>
<proteinExistence type="predicted"/>
<dbReference type="OrthoDB" id="3171527at2"/>
<feature type="transmembrane region" description="Helical" evidence="1">
    <location>
        <begin position="42"/>
        <end position="70"/>
    </location>
</feature>
<feature type="transmembrane region" description="Helical" evidence="1">
    <location>
        <begin position="432"/>
        <end position="450"/>
    </location>
</feature>
<feature type="transmembrane region" description="Helical" evidence="1">
    <location>
        <begin position="201"/>
        <end position="223"/>
    </location>
</feature>
<feature type="transmembrane region" description="Helical" evidence="1">
    <location>
        <begin position="90"/>
        <end position="109"/>
    </location>
</feature>
<keyword evidence="1" id="KW-0472">Membrane</keyword>
<reference evidence="2 3" key="1">
    <citation type="submission" date="2018-03" db="EMBL/GenBank/DDBJ databases">
        <title>Alkalicoccus saliphilus sp. nov., isolated from a mineral pool.</title>
        <authorList>
            <person name="Zhao B."/>
        </authorList>
    </citation>
    <scope>NUCLEOTIDE SEQUENCE [LARGE SCALE GENOMIC DNA]</scope>
    <source>
        <strain evidence="2 3">6AG</strain>
    </source>
</reference>
<dbReference type="RefSeq" id="WP_107584133.1">
    <property type="nucleotide sequence ID" value="NZ_PZJJ01000006.1"/>
</dbReference>
<dbReference type="EMBL" id="PZJJ01000006">
    <property type="protein sequence ID" value="PTL39533.1"/>
    <property type="molecule type" value="Genomic_DNA"/>
</dbReference>
<feature type="transmembrane region" description="Helical" evidence="1">
    <location>
        <begin position="172"/>
        <end position="195"/>
    </location>
</feature>
<evidence type="ECO:0000313" key="3">
    <source>
        <dbReference type="Proteomes" id="UP000240509"/>
    </source>
</evidence>
<feature type="transmembrane region" description="Helical" evidence="1">
    <location>
        <begin position="270"/>
        <end position="288"/>
    </location>
</feature>
<dbReference type="Proteomes" id="UP000240509">
    <property type="component" value="Unassembled WGS sequence"/>
</dbReference>
<keyword evidence="1" id="KW-0812">Transmembrane</keyword>
<evidence type="ECO:0000313" key="2">
    <source>
        <dbReference type="EMBL" id="PTL39533.1"/>
    </source>
</evidence>
<keyword evidence="3" id="KW-1185">Reference proteome</keyword>